<organism evidence="1">
    <name type="scientific">Campylobacter upsaliensis</name>
    <dbReference type="NCBI Taxonomy" id="28080"/>
    <lineage>
        <taxon>Bacteria</taxon>
        <taxon>Pseudomonadati</taxon>
        <taxon>Campylobacterota</taxon>
        <taxon>Epsilonproteobacteria</taxon>
        <taxon>Campylobacterales</taxon>
        <taxon>Campylobacteraceae</taxon>
        <taxon>Campylobacter</taxon>
    </lineage>
</organism>
<dbReference type="RefSeq" id="WP_176318212.1">
    <property type="nucleotide sequence ID" value="NZ_JAHCYU010000032.1"/>
</dbReference>
<evidence type="ECO:0000313" key="2">
    <source>
        <dbReference type="EMBL" id="EAL8902857.1"/>
    </source>
</evidence>
<dbReference type="AlphaFoldDB" id="A0A5L4YG65"/>
<gene>
    <name evidence="2" type="ORF">D0B03_00800</name>
    <name evidence="1" type="ORF">YZ54_07985</name>
</gene>
<reference evidence="1" key="1">
    <citation type="submission" date="2018-05" db="EMBL/GenBank/DDBJ databases">
        <authorList>
            <consortium name="PulseNet: The National Subtyping Network for Foodborne Disease Surveillance"/>
            <person name="Tarr C.L."/>
            <person name="Trees E."/>
            <person name="Katz L.S."/>
            <person name="Carleton-Romer H.A."/>
            <person name="Stroika S."/>
            <person name="Kucerova Z."/>
            <person name="Roache K.F."/>
            <person name="Sabol A.L."/>
            <person name="Besser J."/>
            <person name="Gerner-Smidt P."/>
        </authorList>
    </citation>
    <scope>NUCLEOTIDE SEQUENCE</scope>
    <source>
        <strain evidence="1">D2813</strain>
        <strain evidence="2">PNUSAC005770</strain>
    </source>
</reference>
<evidence type="ECO:0000313" key="1">
    <source>
        <dbReference type="EMBL" id="EAJ7105422.1"/>
    </source>
</evidence>
<comment type="caution">
    <text evidence="1">The sequence shown here is derived from an EMBL/GenBank/DDBJ whole genome shotgun (WGS) entry which is preliminary data.</text>
</comment>
<accession>A0A5L4YG65</accession>
<protein>
    <submittedName>
        <fullName evidence="1">Uncharacterized protein</fullName>
    </submittedName>
</protein>
<sequence length="98" mass="11787">MRSFNRPSHYQTSKKPKQRSTTFYLERRLLKLLKEIAEFENISLSIMVERSLNYARSGNFKRANNIKKKTKIYAKNKRKFTNCKAKQKDEAYQKCLFN</sequence>
<proteinExistence type="predicted"/>
<dbReference type="GeneID" id="58537029"/>
<dbReference type="EMBL" id="AACABH010000050">
    <property type="protein sequence ID" value="EAJ7105422.1"/>
    <property type="molecule type" value="Genomic_DNA"/>
</dbReference>
<name>A0A5L4YG65_CAMUP</name>
<dbReference type="EMBL" id="AACSBQ010000002">
    <property type="protein sequence ID" value="EAL8902857.1"/>
    <property type="molecule type" value="Genomic_DNA"/>
</dbReference>